<dbReference type="InterPro" id="IPR038468">
    <property type="entry name" value="MmpS_C"/>
</dbReference>
<dbReference type="EMBL" id="FOGO01000003">
    <property type="protein sequence ID" value="SER62909.1"/>
    <property type="molecule type" value="Genomic_DNA"/>
</dbReference>
<proteinExistence type="predicted"/>
<dbReference type="Gene3D" id="2.60.40.2880">
    <property type="entry name" value="MmpS1-5, C-terminal soluble domain"/>
    <property type="match status" value="1"/>
</dbReference>
<accession>A0A1H9QSU6</accession>
<evidence type="ECO:0000313" key="2">
    <source>
        <dbReference type="EMBL" id="SER62909.1"/>
    </source>
</evidence>
<dbReference type="SUPFAM" id="SSF50156">
    <property type="entry name" value="PDZ domain-like"/>
    <property type="match status" value="1"/>
</dbReference>
<protein>
    <recommendedName>
        <fullName evidence="4">PDZ domain-containing protein</fullName>
    </recommendedName>
</protein>
<sequence length="149" mass="15003">MQRIFTGVAVVTAAVVLTACGSDGGDKAASGDKTTPDAKKTIDAGAHGGEVKRKVTLEVRGKGALAQGISYQLGSSGSETGSLPWKKTETLTLTSAQQKVGVLVSIVPGSVAGPDGTLKPGACIITVDGKDVADNRGGKSDKGCTYKVR</sequence>
<organism evidence="2 3">
    <name type="scientific">Streptomyces qinglanensis</name>
    <dbReference type="NCBI Taxonomy" id="943816"/>
    <lineage>
        <taxon>Bacteria</taxon>
        <taxon>Bacillati</taxon>
        <taxon>Actinomycetota</taxon>
        <taxon>Actinomycetes</taxon>
        <taxon>Kitasatosporales</taxon>
        <taxon>Streptomycetaceae</taxon>
        <taxon>Streptomyces</taxon>
    </lineage>
</organism>
<evidence type="ECO:0000313" key="3">
    <source>
        <dbReference type="Proteomes" id="UP000182841"/>
    </source>
</evidence>
<feature type="compositionally biased region" description="Basic and acidic residues" evidence="1">
    <location>
        <begin position="24"/>
        <end position="42"/>
    </location>
</feature>
<name>A0A1H9QSU6_9ACTN</name>
<dbReference type="InterPro" id="IPR036034">
    <property type="entry name" value="PDZ_sf"/>
</dbReference>
<dbReference type="Proteomes" id="UP000182841">
    <property type="component" value="Unassembled WGS sequence"/>
</dbReference>
<evidence type="ECO:0000256" key="1">
    <source>
        <dbReference type="SAM" id="MobiDB-lite"/>
    </source>
</evidence>
<gene>
    <name evidence="2" type="ORF">SAMN05421870_10361</name>
</gene>
<dbReference type="AlphaFoldDB" id="A0A1H9QSU6"/>
<keyword evidence="3" id="KW-1185">Reference proteome</keyword>
<reference evidence="3" key="1">
    <citation type="submission" date="2016-10" db="EMBL/GenBank/DDBJ databases">
        <authorList>
            <person name="Varghese N."/>
            <person name="Submissions S."/>
        </authorList>
    </citation>
    <scope>NUCLEOTIDE SEQUENCE [LARGE SCALE GENOMIC DNA]</scope>
    <source>
        <strain evidence="3">CGMCC 4.6825</strain>
    </source>
</reference>
<evidence type="ECO:0008006" key="4">
    <source>
        <dbReference type="Google" id="ProtNLM"/>
    </source>
</evidence>
<feature type="region of interest" description="Disordered" evidence="1">
    <location>
        <begin position="24"/>
        <end position="46"/>
    </location>
</feature>
<dbReference type="PROSITE" id="PS51257">
    <property type="entry name" value="PROKAR_LIPOPROTEIN"/>
    <property type="match status" value="1"/>
</dbReference>